<dbReference type="GO" id="GO:1904680">
    <property type="term" value="F:peptide transmembrane transporter activity"/>
    <property type="evidence" value="ECO:0007669"/>
    <property type="project" value="TreeGrafter"/>
</dbReference>
<sequence>MLKARYILRLIGAFVARFRTLIVISILFGVGFFFILKLLLPLLMGEGIERIGITGRFTTTNLPIAILDMIGDGLTKLDATGNVEPNLAESWETPDNGKTWIFHLRRDVLWQDGTRVVSSGITYQFSDVTIERPDDATIIFKLQTSYSAFPAVLTRPAFRKGLLGTGEWEVKNLSLNISFVDSLTIEKKDSGKIIYKFYPTEEKTKLAFELGQVDEITDIFNPSPLDTWKKANVTTFSNAGEFVAIFFNTQDKILADKSIRQALSYAINKERFGGVRAISPISKESWAYNSQVKPYNYDLQKALETIADYKKSSKTDTLEIGITTSPILLKQAELIVKDWEALGVKVNLQVFSGIPSDYQSLLAIFDTPDDPDQYSIWHSTQTETNITRYQNPRIDKLLEDGRSQINIEDRKKTYLNFQRFLVEDSPAAFLYYPVTYKINRR</sequence>
<gene>
    <name evidence="6" type="ORF">UT17_C0004G0013</name>
</gene>
<comment type="similarity">
    <text evidence="1">Belongs to the bacterial solute-binding protein 5 family.</text>
</comment>
<dbReference type="Gene3D" id="3.40.190.10">
    <property type="entry name" value="Periplasmic binding protein-like II"/>
    <property type="match status" value="1"/>
</dbReference>
<dbReference type="Pfam" id="PF00496">
    <property type="entry name" value="SBP_bac_5"/>
    <property type="match status" value="1"/>
</dbReference>
<dbReference type="STRING" id="1618572.UT17_C0004G0013"/>
<dbReference type="PIRSF" id="PIRSF002741">
    <property type="entry name" value="MppA"/>
    <property type="match status" value="1"/>
</dbReference>
<feature type="domain" description="Solute-binding protein family 5" evidence="5">
    <location>
        <begin position="83"/>
        <end position="352"/>
    </location>
</feature>
<reference evidence="6 7" key="1">
    <citation type="journal article" date="2015" name="Nature">
        <title>rRNA introns, odd ribosomes, and small enigmatic genomes across a large radiation of phyla.</title>
        <authorList>
            <person name="Brown C.T."/>
            <person name="Hug L.A."/>
            <person name="Thomas B.C."/>
            <person name="Sharon I."/>
            <person name="Castelle C.J."/>
            <person name="Singh A."/>
            <person name="Wilkins M.J."/>
            <person name="Williams K.H."/>
            <person name="Banfield J.F."/>
        </authorList>
    </citation>
    <scope>NUCLEOTIDE SEQUENCE [LARGE SCALE GENOMIC DNA]</scope>
</reference>
<dbReference type="EMBL" id="LBVU01000004">
    <property type="protein sequence ID" value="KKQ91665.1"/>
    <property type="molecule type" value="Genomic_DNA"/>
</dbReference>
<evidence type="ECO:0000256" key="2">
    <source>
        <dbReference type="ARBA" id="ARBA00022448"/>
    </source>
</evidence>
<evidence type="ECO:0000256" key="3">
    <source>
        <dbReference type="ARBA" id="ARBA00022729"/>
    </source>
</evidence>
<dbReference type="SUPFAM" id="SSF53850">
    <property type="entry name" value="Periplasmic binding protein-like II"/>
    <property type="match status" value="1"/>
</dbReference>
<keyword evidence="3" id="KW-0732">Signal</keyword>
<feature type="transmembrane region" description="Helical" evidence="4">
    <location>
        <begin position="21"/>
        <end position="44"/>
    </location>
</feature>
<dbReference type="AlphaFoldDB" id="A0A0G0LUJ6"/>
<dbReference type="GO" id="GO:0015833">
    <property type="term" value="P:peptide transport"/>
    <property type="evidence" value="ECO:0007669"/>
    <property type="project" value="TreeGrafter"/>
</dbReference>
<evidence type="ECO:0000313" key="6">
    <source>
        <dbReference type="EMBL" id="KKQ91665.1"/>
    </source>
</evidence>
<keyword evidence="4" id="KW-1133">Transmembrane helix</keyword>
<evidence type="ECO:0000256" key="1">
    <source>
        <dbReference type="ARBA" id="ARBA00005695"/>
    </source>
</evidence>
<comment type="caution">
    <text evidence="6">The sequence shown here is derived from an EMBL/GenBank/DDBJ whole genome shotgun (WGS) entry which is preliminary data.</text>
</comment>
<proteinExistence type="inferred from homology"/>
<keyword evidence="4" id="KW-0812">Transmembrane</keyword>
<dbReference type="Proteomes" id="UP000034774">
    <property type="component" value="Unassembled WGS sequence"/>
</dbReference>
<dbReference type="PANTHER" id="PTHR30290">
    <property type="entry name" value="PERIPLASMIC BINDING COMPONENT OF ABC TRANSPORTER"/>
    <property type="match status" value="1"/>
</dbReference>
<dbReference type="Gene3D" id="3.10.105.10">
    <property type="entry name" value="Dipeptide-binding Protein, Domain 3"/>
    <property type="match status" value="1"/>
</dbReference>
<accession>A0A0G0LUJ6</accession>
<keyword evidence="2" id="KW-0813">Transport</keyword>
<dbReference type="PANTHER" id="PTHR30290:SF9">
    <property type="entry name" value="OLIGOPEPTIDE-BINDING PROTEIN APPA"/>
    <property type="match status" value="1"/>
</dbReference>
<dbReference type="InterPro" id="IPR030678">
    <property type="entry name" value="Peptide/Ni-bd"/>
</dbReference>
<dbReference type="InterPro" id="IPR039424">
    <property type="entry name" value="SBP_5"/>
</dbReference>
<dbReference type="InterPro" id="IPR000914">
    <property type="entry name" value="SBP_5_dom"/>
</dbReference>
<dbReference type="CDD" id="cd00995">
    <property type="entry name" value="PBP2_NikA_DppA_OppA_like"/>
    <property type="match status" value="1"/>
</dbReference>
<evidence type="ECO:0000259" key="5">
    <source>
        <dbReference type="Pfam" id="PF00496"/>
    </source>
</evidence>
<protein>
    <submittedName>
        <fullName evidence="6">Oligopeptide ABC transporter, periplasmic oligopeptide-binding protein OppA</fullName>
    </submittedName>
</protein>
<evidence type="ECO:0000256" key="4">
    <source>
        <dbReference type="SAM" id="Phobius"/>
    </source>
</evidence>
<keyword evidence="4" id="KW-0472">Membrane</keyword>
<dbReference type="Gene3D" id="3.90.76.10">
    <property type="entry name" value="Dipeptide-binding Protein, Domain 1"/>
    <property type="match status" value="1"/>
</dbReference>
<name>A0A0G0LUJ6_9BACT</name>
<organism evidence="6 7">
    <name type="scientific">Candidatus Woesebacteria bacterium GW2011_GWB1_39_10</name>
    <dbReference type="NCBI Taxonomy" id="1618572"/>
    <lineage>
        <taxon>Bacteria</taxon>
        <taxon>Candidatus Woeseibacteriota</taxon>
    </lineage>
</organism>
<evidence type="ECO:0000313" key="7">
    <source>
        <dbReference type="Proteomes" id="UP000034774"/>
    </source>
</evidence>
<dbReference type="GO" id="GO:0043190">
    <property type="term" value="C:ATP-binding cassette (ABC) transporter complex"/>
    <property type="evidence" value="ECO:0007669"/>
    <property type="project" value="InterPro"/>
</dbReference>
<dbReference type="GO" id="GO:0042597">
    <property type="term" value="C:periplasmic space"/>
    <property type="evidence" value="ECO:0007669"/>
    <property type="project" value="UniProtKB-ARBA"/>
</dbReference>